<accession>A0A0H3MXF8</accession>
<dbReference type="PANTHER" id="PTHR43191:SF2">
    <property type="entry name" value="RRNA METHYLTRANSFERASE 3, MITOCHONDRIAL"/>
    <property type="match status" value="1"/>
</dbReference>
<dbReference type="Gene3D" id="3.30.1330.30">
    <property type="match status" value="1"/>
</dbReference>
<dbReference type="InterPro" id="IPR013123">
    <property type="entry name" value="SpoU_subst-bd"/>
</dbReference>
<dbReference type="EMBL" id="FM252032">
    <property type="protein sequence ID" value="CAZ56453.1"/>
    <property type="molecule type" value="Genomic_DNA"/>
</dbReference>
<dbReference type="InterPro" id="IPR051259">
    <property type="entry name" value="rRNA_Methyltransferase"/>
</dbReference>
<proteinExistence type="inferred from homology"/>
<dbReference type="GO" id="GO:0005737">
    <property type="term" value="C:cytoplasm"/>
    <property type="evidence" value="ECO:0007669"/>
    <property type="project" value="UniProtKB-ARBA"/>
</dbReference>
<dbReference type="HOGENOM" id="CLU_021322_3_2_9"/>
<keyword evidence="6" id="KW-1185">Reference proteome</keyword>
<dbReference type="PATRIC" id="fig|568814.3.peg.1634"/>
<evidence type="ECO:0000313" key="6">
    <source>
        <dbReference type="Proteomes" id="UP000009077"/>
    </source>
</evidence>
<protein>
    <submittedName>
        <fullName evidence="5">SpoU rRNA Methylase family protein</fullName>
    </submittedName>
</protein>
<dbReference type="GO" id="GO:0032259">
    <property type="term" value="P:methylation"/>
    <property type="evidence" value="ECO:0007669"/>
    <property type="project" value="UniProtKB-KW"/>
</dbReference>
<dbReference type="GO" id="GO:0006396">
    <property type="term" value="P:RNA processing"/>
    <property type="evidence" value="ECO:0007669"/>
    <property type="project" value="InterPro"/>
</dbReference>
<keyword evidence="2 5" id="KW-0489">Methyltransferase</keyword>
<dbReference type="GeneID" id="8153804"/>
<dbReference type="InterPro" id="IPR029064">
    <property type="entry name" value="Ribosomal_eL30-like_sf"/>
</dbReference>
<dbReference type="PANTHER" id="PTHR43191">
    <property type="entry name" value="RRNA METHYLTRANSFERASE 3"/>
    <property type="match status" value="1"/>
</dbReference>
<dbReference type="InterPro" id="IPR029028">
    <property type="entry name" value="Alpha/beta_knot_MTases"/>
</dbReference>
<dbReference type="SMART" id="SM00967">
    <property type="entry name" value="SpoU_sub_bind"/>
    <property type="match status" value="1"/>
</dbReference>
<dbReference type="InterPro" id="IPR053888">
    <property type="entry name" value="MRM3-like_sub_bind"/>
</dbReference>
<dbReference type="GO" id="GO:0008173">
    <property type="term" value="F:RNA methyltransferase activity"/>
    <property type="evidence" value="ECO:0007669"/>
    <property type="project" value="InterPro"/>
</dbReference>
<dbReference type="InterPro" id="IPR001537">
    <property type="entry name" value="SpoU_MeTrfase"/>
</dbReference>
<feature type="domain" description="RNA 2-O ribose methyltransferase substrate binding" evidence="4">
    <location>
        <begin position="29"/>
        <end position="95"/>
    </location>
</feature>
<dbReference type="InterPro" id="IPR029026">
    <property type="entry name" value="tRNA_m1G_MTases_N"/>
</dbReference>
<dbReference type="KEGG" id="ssb:SSUBM407_1597"/>
<keyword evidence="3" id="KW-0808">Transferase</keyword>
<organism evidence="5 6">
    <name type="scientific">Streptococcus suis (strain BM407)</name>
    <dbReference type="NCBI Taxonomy" id="568814"/>
    <lineage>
        <taxon>Bacteria</taxon>
        <taxon>Bacillati</taxon>
        <taxon>Bacillota</taxon>
        <taxon>Bacilli</taxon>
        <taxon>Lactobacillales</taxon>
        <taxon>Streptococcaceae</taxon>
        <taxon>Streptococcus</taxon>
    </lineage>
</organism>
<evidence type="ECO:0000256" key="2">
    <source>
        <dbReference type="ARBA" id="ARBA00022603"/>
    </source>
</evidence>
<sequence length="246" mass="26958">MEIIRSKANHLVKQVKKLQQKKYRTSSYLIEGWHLLEEAMEAGANIEHIFVVEEYFEKVAGLANVTVVSPEIMQELADSKTPQGVVAQLALPSQRLPETLDGKFLVLEDVQDPGNVGTMIRTADAAGFDGVFLSDKSADIYNMKVLRSMQGSHFHLPVYRMPISSILTALKSNQIQILATTLSSQSVDYKEITPHSSFALVMGNEGQGISDLVADEADQLVHITMPGQAESLNVAIAAGILLFSFI</sequence>
<dbReference type="RefSeq" id="WP_012027626.1">
    <property type="nucleotide sequence ID" value="NC_012926.1"/>
</dbReference>
<gene>
    <name evidence="5" type="ordered locus">SSUBM407_1597</name>
</gene>
<dbReference type="AlphaFoldDB" id="A0A0H3MXF8"/>
<dbReference type="Pfam" id="PF22435">
    <property type="entry name" value="MRM3-like_sub_bind"/>
    <property type="match status" value="1"/>
</dbReference>
<evidence type="ECO:0000259" key="4">
    <source>
        <dbReference type="SMART" id="SM00967"/>
    </source>
</evidence>
<name>A0A0H3MXF8_STRS4</name>
<evidence type="ECO:0000256" key="3">
    <source>
        <dbReference type="ARBA" id="ARBA00022679"/>
    </source>
</evidence>
<dbReference type="GO" id="GO:0003723">
    <property type="term" value="F:RNA binding"/>
    <property type="evidence" value="ECO:0007669"/>
    <property type="project" value="InterPro"/>
</dbReference>
<dbReference type="SUPFAM" id="SSF75217">
    <property type="entry name" value="alpha/beta knot"/>
    <property type="match status" value="1"/>
</dbReference>
<dbReference type="SUPFAM" id="SSF55315">
    <property type="entry name" value="L30e-like"/>
    <property type="match status" value="1"/>
</dbReference>
<comment type="similarity">
    <text evidence="1">Belongs to the class IV-like SAM-binding methyltransferase superfamily. RNA methyltransferase TrmH family.</text>
</comment>
<evidence type="ECO:0000256" key="1">
    <source>
        <dbReference type="ARBA" id="ARBA00007228"/>
    </source>
</evidence>
<dbReference type="Proteomes" id="UP000009077">
    <property type="component" value="Chromosome"/>
</dbReference>
<dbReference type="Gene3D" id="3.40.1280.10">
    <property type="match status" value="1"/>
</dbReference>
<evidence type="ECO:0000313" key="5">
    <source>
        <dbReference type="EMBL" id="CAZ56453.1"/>
    </source>
</evidence>
<dbReference type="Pfam" id="PF00588">
    <property type="entry name" value="SpoU_methylase"/>
    <property type="match status" value="1"/>
</dbReference>
<dbReference type="CDD" id="cd18095">
    <property type="entry name" value="SpoU-like_rRNA-MTase"/>
    <property type="match status" value="1"/>
</dbReference>
<reference evidence="5 6" key="1">
    <citation type="journal article" date="2009" name="PLoS ONE">
        <title>Rapid evolution of virulence and drug resistance in the emerging zoonotic pathogen Streptococcus suis.</title>
        <authorList>
            <person name="Holden M.T.G."/>
            <person name="Hauser H."/>
            <person name="Sanders M."/>
            <person name="Ngo T.H."/>
            <person name="Cherevach I."/>
            <person name="Cronin A."/>
            <person name="Goodhead I."/>
            <person name="Mungall K."/>
            <person name="Quail M.A."/>
            <person name="Price C."/>
            <person name="Rabbinowitsch E."/>
            <person name="Sharp S."/>
            <person name="Croucher N.J."/>
            <person name="Chieu T.B."/>
            <person name="Mai N.T.H."/>
            <person name="Diep T.S."/>
            <person name="Chinh N.T."/>
            <person name="Kehoe M."/>
            <person name="Leigh J.A."/>
            <person name="Ward P.N."/>
            <person name="Dowson C.G."/>
            <person name="Whatmore A.M."/>
            <person name="Chanter N."/>
            <person name="Iversen P."/>
            <person name="Gottschalk M."/>
            <person name="Slater J.D."/>
            <person name="Smith H.E."/>
            <person name="Spratt B.G."/>
            <person name="Xu J."/>
            <person name="Ye C."/>
            <person name="Bentley S."/>
            <person name="Barrell B.G."/>
            <person name="Schultsz C."/>
            <person name="Maskell D.J."/>
            <person name="Parkhill J."/>
        </authorList>
    </citation>
    <scope>NUCLEOTIDE SEQUENCE [LARGE SCALE GENOMIC DNA]</scope>
    <source>
        <strain evidence="5 6">BM407</strain>
    </source>
</reference>